<dbReference type="Proteomes" id="UP001300012">
    <property type="component" value="Unassembled WGS sequence"/>
</dbReference>
<sequence>MHLTKAFDSYTNNNYDSAYSSLHMAYSHMFMTGAVLSRAIVTQFNEKFHDSEAMVTSPKVWMQLGSKVKVILKDVPLKFRFTLP</sequence>
<keyword evidence="2" id="KW-1185">Reference proteome</keyword>
<accession>A0ABT1YJ93</accession>
<proteinExistence type="predicted"/>
<evidence type="ECO:0000313" key="1">
    <source>
        <dbReference type="EMBL" id="MCR8633247.1"/>
    </source>
</evidence>
<protein>
    <submittedName>
        <fullName evidence="1">Uncharacterized protein</fullName>
    </submittedName>
</protein>
<evidence type="ECO:0000313" key="2">
    <source>
        <dbReference type="Proteomes" id="UP001300012"/>
    </source>
</evidence>
<organism evidence="1 2">
    <name type="scientific">Paenibacillus radicis</name>
    <name type="common">ex Xue et al. 2023</name>
    <dbReference type="NCBI Taxonomy" id="2972489"/>
    <lineage>
        <taxon>Bacteria</taxon>
        <taxon>Bacillati</taxon>
        <taxon>Bacillota</taxon>
        <taxon>Bacilli</taxon>
        <taxon>Bacillales</taxon>
        <taxon>Paenibacillaceae</taxon>
        <taxon>Paenibacillus</taxon>
    </lineage>
</organism>
<gene>
    <name evidence="1" type="ORF">NV381_18800</name>
</gene>
<comment type="caution">
    <text evidence="1">The sequence shown here is derived from an EMBL/GenBank/DDBJ whole genome shotgun (WGS) entry which is preliminary data.</text>
</comment>
<name>A0ABT1YJ93_9BACL</name>
<reference evidence="1 2" key="1">
    <citation type="submission" date="2022-08" db="EMBL/GenBank/DDBJ databases">
        <title>Paenibacillus endoradicis sp. nov., Paenibacillus radicibacter sp. nov and Paenibacillus pararadicis sp. nov., three cold-adapted plant growth-promoting bacteria isolated from root of Larix gmelinii in Great Khingan.</title>
        <authorList>
            <person name="Xue H."/>
        </authorList>
    </citation>
    <scope>NUCLEOTIDE SEQUENCE [LARGE SCALE GENOMIC DNA]</scope>
    <source>
        <strain evidence="1 2">N5-1-1-5</strain>
    </source>
</reference>
<dbReference type="EMBL" id="JANQBD010000013">
    <property type="protein sequence ID" value="MCR8633247.1"/>
    <property type="molecule type" value="Genomic_DNA"/>
</dbReference>
<dbReference type="RefSeq" id="WP_258214819.1">
    <property type="nucleotide sequence ID" value="NZ_JANQBD010000013.1"/>
</dbReference>